<proteinExistence type="predicted"/>
<name>A0ABY4HBF1_9BACI</name>
<feature type="transmembrane region" description="Helical" evidence="1">
    <location>
        <begin position="21"/>
        <end position="43"/>
    </location>
</feature>
<dbReference type="EMBL" id="CP095075">
    <property type="protein sequence ID" value="UOR12189.1"/>
    <property type="molecule type" value="Genomic_DNA"/>
</dbReference>
<keyword evidence="3" id="KW-1185">Reference proteome</keyword>
<evidence type="ECO:0000313" key="2">
    <source>
        <dbReference type="EMBL" id="UOR12189.1"/>
    </source>
</evidence>
<evidence type="ECO:0000313" key="3">
    <source>
        <dbReference type="Proteomes" id="UP000830326"/>
    </source>
</evidence>
<accession>A0ABY4HBF1</accession>
<organism evidence="2 3">
    <name type="scientific">Halobacillus amylolyticus</name>
    <dbReference type="NCBI Taxonomy" id="2932259"/>
    <lineage>
        <taxon>Bacteria</taxon>
        <taxon>Bacillati</taxon>
        <taxon>Bacillota</taxon>
        <taxon>Bacilli</taxon>
        <taxon>Bacillales</taxon>
        <taxon>Bacillaceae</taxon>
        <taxon>Halobacillus</taxon>
    </lineage>
</organism>
<keyword evidence="1" id="KW-1133">Transmembrane helix</keyword>
<dbReference type="RefSeq" id="WP_245032816.1">
    <property type="nucleotide sequence ID" value="NZ_CP095075.1"/>
</dbReference>
<dbReference type="Proteomes" id="UP000830326">
    <property type="component" value="Chromosome"/>
</dbReference>
<sequence length="97" mass="11059">MEEAKEISPQSKEDIKEENPVAVFLYTLGGIEIFAGLMIAIYMGQLDYEWQWGTFLVWFLPTLVSGLLIVGFAEVIKLLHLQNISIKKQLDIMQGKK</sequence>
<keyword evidence="1" id="KW-0472">Membrane</keyword>
<reference evidence="2" key="1">
    <citation type="submission" date="2022-04" db="EMBL/GenBank/DDBJ databases">
        <title>Halobacillus sp. isolated from saltern.</title>
        <authorList>
            <person name="Won M."/>
            <person name="Lee C.-M."/>
            <person name="Woen H.-Y."/>
            <person name="Kwon S.-W."/>
        </authorList>
    </citation>
    <scope>NUCLEOTIDE SEQUENCE</scope>
    <source>
        <strain evidence="2">SSHM10-5</strain>
    </source>
</reference>
<keyword evidence="1" id="KW-0812">Transmembrane</keyword>
<evidence type="ECO:0000256" key="1">
    <source>
        <dbReference type="SAM" id="Phobius"/>
    </source>
</evidence>
<feature type="transmembrane region" description="Helical" evidence="1">
    <location>
        <begin position="55"/>
        <end position="79"/>
    </location>
</feature>
<gene>
    <name evidence="2" type="ORF">MUO15_01225</name>
</gene>
<protein>
    <submittedName>
        <fullName evidence="2">Uncharacterized protein</fullName>
    </submittedName>
</protein>